<reference evidence="1 2" key="1">
    <citation type="submission" date="2015-10" db="EMBL/GenBank/DDBJ databases">
        <title>Genome sequencing of Penicillium freii.</title>
        <authorList>
            <person name="Nguyen H.D."/>
            <person name="Visagie C.M."/>
            <person name="Seifert K.A."/>
        </authorList>
    </citation>
    <scope>NUCLEOTIDE SEQUENCE [LARGE SCALE GENOMIC DNA]</scope>
    <source>
        <strain evidence="1 2">DAOM 242723</strain>
    </source>
</reference>
<evidence type="ECO:0000313" key="1">
    <source>
        <dbReference type="EMBL" id="KUM65655.1"/>
    </source>
</evidence>
<dbReference type="Proteomes" id="UP000055045">
    <property type="component" value="Unassembled WGS sequence"/>
</dbReference>
<dbReference type="AlphaFoldDB" id="A0A101MS04"/>
<dbReference type="EMBL" id="LLXE01000022">
    <property type="protein sequence ID" value="KUM65655.1"/>
    <property type="molecule type" value="Genomic_DNA"/>
</dbReference>
<name>A0A101MS04_PENFR</name>
<gene>
    <name evidence="1" type="ORF">ACN42_g1405</name>
</gene>
<keyword evidence="2" id="KW-1185">Reference proteome</keyword>
<protein>
    <submittedName>
        <fullName evidence="1">Uncharacterized protein</fullName>
    </submittedName>
</protein>
<accession>A0A101MS04</accession>
<organism evidence="1 2">
    <name type="scientific">Penicillium freii</name>
    <dbReference type="NCBI Taxonomy" id="48697"/>
    <lineage>
        <taxon>Eukaryota</taxon>
        <taxon>Fungi</taxon>
        <taxon>Dikarya</taxon>
        <taxon>Ascomycota</taxon>
        <taxon>Pezizomycotina</taxon>
        <taxon>Eurotiomycetes</taxon>
        <taxon>Eurotiomycetidae</taxon>
        <taxon>Eurotiales</taxon>
        <taxon>Aspergillaceae</taxon>
        <taxon>Penicillium</taxon>
    </lineage>
</organism>
<sequence>MHLDHKIPWNTVSSHFAFIKDNPCTHKNDLVIHDRLADRQSAEFNHFTRTLISTIEEFSTTERAKYPHPGALPTSGPLYDSSILPTIEEKYQLGPHETNSAVSNPLCEEFQDVDYWIKHAPYNTSTAHLADAVKMLITSNEMLALLRLANHKEVPLEGLIHLGWGHSFGVGHVADTALEIYMLLNIAASVKANAKPGSANDTVCLTETQPFRSFVNWGLADFDFPAQNIPHRLFWNAKGISDCAEIPSWDPLSLEGDDERRDMKDYLKVCFELLYRYDLLIREIGGDPEWKEKILGMLRKWGAKSVTMNETGFCFI</sequence>
<proteinExistence type="predicted"/>
<comment type="caution">
    <text evidence="1">The sequence shown here is derived from an EMBL/GenBank/DDBJ whole genome shotgun (WGS) entry which is preliminary data.</text>
</comment>
<evidence type="ECO:0000313" key="2">
    <source>
        <dbReference type="Proteomes" id="UP000055045"/>
    </source>
</evidence>